<keyword evidence="1" id="KW-0812">Transmembrane</keyword>
<dbReference type="InterPro" id="IPR050834">
    <property type="entry name" value="Glycosyltransf_2"/>
</dbReference>
<evidence type="ECO:0000313" key="3">
    <source>
        <dbReference type="EMBL" id="MBU5924187.1"/>
    </source>
</evidence>
<evidence type="ECO:0000259" key="2">
    <source>
        <dbReference type="Pfam" id="PF00535"/>
    </source>
</evidence>
<dbReference type="PANTHER" id="PTHR43685">
    <property type="entry name" value="GLYCOSYLTRANSFERASE"/>
    <property type="match status" value="1"/>
</dbReference>
<gene>
    <name evidence="3" type="ORF">KQV47_08245</name>
</gene>
<dbReference type="EMBL" id="JAHLTI010000004">
    <property type="protein sequence ID" value="MBU5924187.1"/>
    <property type="molecule type" value="Genomic_DNA"/>
</dbReference>
<feature type="domain" description="Glycosyltransferase 2-like" evidence="2">
    <location>
        <begin position="3"/>
        <end position="155"/>
    </location>
</feature>
<dbReference type="Proteomes" id="UP000787201">
    <property type="component" value="Unassembled WGS sequence"/>
</dbReference>
<organism evidence="3 4">
    <name type="scientific">Enterobacter sichuanensis</name>
    <dbReference type="NCBI Taxonomy" id="2071710"/>
    <lineage>
        <taxon>Bacteria</taxon>
        <taxon>Pseudomonadati</taxon>
        <taxon>Pseudomonadota</taxon>
        <taxon>Gammaproteobacteria</taxon>
        <taxon>Enterobacterales</taxon>
        <taxon>Enterobacteriaceae</taxon>
        <taxon>Enterobacter</taxon>
        <taxon>Enterobacter cloacae complex</taxon>
    </lineage>
</organism>
<comment type="caution">
    <text evidence="3">The sequence shown here is derived from an EMBL/GenBank/DDBJ whole genome shotgun (WGS) entry which is preliminary data.</text>
</comment>
<reference evidence="3 4" key="1">
    <citation type="submission" date="2021-06" db="EMBL/GenBank/DDBJ databases">
        <authorList>
            <person name="Stanton E."/>
        </authorList>
    </citation>
    <scope>NUCLEOTIDE SEQUENCE [LARGE SCALE GENOMIC DNA]</scope>
    <source>
        <strain evidence="3 4">2021EL-00146</strain>
    </source>
</reference>
<dbReference type="Pfam" id="PF00535">
    <property type="entry name" value="Glycos_transf_2"/>
    <property type="match status" value="1"/>
</dbReference>
<keyword evidence="4" id="KW-1185">Reference proteome</keyword>
<proteinExistence type="predicted"/>
<feature type="transmembrane region" description="Helical" evidence="1">
    <location>
        <begin position="262"/>
        <end position="286"/>
    </location>
</feature>
<evidence type="ECO:0000256" key="1">
    <source>
        <dbReference type="SAM" id="Phobius"/>
    </source>
</evidence>
<dbReference type="RefSeq" id="WP_216689576.1">
    <property type="nucleotide sequence ID" value="NZ_JAHLTI010000004.1"/>
</dbReference>
<sequence length="293" mass="33323">MFSVVITTKNRLDFLRRAVESIVKSSLLPDEIIIVNDGGEKPELTDISFGKINVVIENNPSSLGANYSRNRGIELTSTENIFLLDDDDAVEVDSFQKRLDILLADDEVGLVFTGIKIVLSTELNRVRRTVYPREYSDFTETLFTKGNVIGSTSRVLLRKKFFTAAGKFDEALSCMQDYDLWIRMSQLCKIQHDSSATVIYTVHSNKNQISSNFRKYLETGQILLNKYSSLINNDARRHFMANLYFRVALSSASTSFVHRMRYAFLSLASVFSLKGLILLLTPYSILKRTYLFA</sequence>
<evidence type="ECO:0000313" key="4">
    <source>
        <dbReference type="Proteomes" id="UP000787201"/>
    </source>
</evidence>
<keyword evidence="1" id="KW-1133">Transmembrane helix</keyword>
<keyword evidence="1" id="KW-0472">Membrane</keyword>
<name>A0ABS6GES6_9ENTR</name>
<protein>
    <submittedName>
        <fullName evidence="3">Glycosyltransferase family 2 protein</fullName>
    </submittedName>
</protein>
<dbReference type="CDD" id="cd00761">
    <property type="entry name" value="Glyco_tranf_GTA_type"/>
    <property type="match status" value="1"/>
</dbReference>
<accession>A0ABS6GES6</accession>
<dbReference type="PANTHER" id="PTHR43685:SF2">
    <property type="entry name" value="GLYCOSYLTRANSFERASE 2-LIKE DOMAIN-CONTAINING PROTEIN"/>
    <property type="match status" value="1"/>
</dbReference>
<dbReference type="InterPro" id="IPR001173">
    <property type="entry name" value="Glyco_trans_2-like"/>
</dbReference>